<keyword evidence="2" id="KW-1185">Reference proteome</keyword>
<evidence type="ECO:0000313" key="1">
    <source>
        <dbReference type="EMBL" id="EFN86877.1"/>
    </source>
</evidence>
<dbReference type="EMBL" id="GL447151">
    <property type="protein sequence ID" value="EFN86877.1"/>
    <property type="molecule type" value="Genomic_DNA"/>
</dbReference>
<dbReference type="OMA" id="LIDHNEM"/>
<name>E2BBV1_HARSA</name>
<gene>
    <name evidence="1" type="ORF">EAI_01805</name>
</gene>
<dbReference type="Proteomes" id="UP000008237">
    <property type="component" value="Unassembled WGS sequence"/>
</dbReference>
<reference evidence="1 2" key="1">
    <citation type="journal article" date="2010" name="Science">
        <title>Genomic comparison of the ants Camponotus floridanus and Harpegnathos saltator.</title>
        <authorList>
            <person name="Bonasio R."/>
            <person name="Zhang G."/>
            <person name="Ye C."/>
            <person name="Mutti N.S."/>
            <person name="Fang X."/>
            <person name="Qin N."/>
            <person name="Donahue G."/>
            <person name="Yang P."/>
            <person name="Li Q."/>
            <person name="Li C."/>
            <person name="Zhang P."/>
            <person name="Huang Z."/>
            <person name="Berger S.L."/>
            <person name="Reinberg D."/>
            <person name="Wang J."/>
            <person name="Liebig J."/>
        </authorList>
    </citation>
    <scope>NUCLEOTIDE SEQUENCE [LARGE SCALE GENOMIC DNA]</scope>
    <source>
        <strain evidence="1 2">R22 G/1</strain>
    </source>
</reference>
<dbReference type="AlphaFoldDB" id="E2BBV1"/>
<protein>
    <submittedName>
        <fullName evidence="1">Uncharacterized protein</fullName>
    </submittedName>
</protein>
<proteinExistence type="predicted"/>
<sequence>MKILIIKIGLICKTIADSIDAGRTKRQERRRLSSTKDARLARKQQLIDHNEMYEKAEDLFHGPEIAD</sequence>
<evidence type="ECO:0000313" key="2">
    <source>
        <dbReference type="Proteomes" id="UP000008237"/>
    </source>
</evidence>
<accession>E2BBV1</accession>
<dbReference type="InParanoid" id="E2BBV1"/>
<organism evidence="2">
    <name type="scientific">Harpegnathos saltator</name>
    <name type="common">Jerdon's jumping ant</name>
    <dbReference type="NCBI Taxonomy" id="610380"/>
    <lineage>
        <taxon>Eukaryota</taxon>
        <taxon>Metazoa</taxon>
        <taxon>Ecdysozoa</taxon>
        <taxon>Arthropoda</taxon>
        <taxon>Hexapoda</taxon>
        <taxon>Insecta</taxon>
        <taxon>Pterygota</taxon>
        <taxon>Neoptera</taxon>
        <taxon>Endopterygota</taxon>
        <taxon>Hymenoptera</taxon>
        <taxon>Apocrita</taxon>
        <taxon>Aculeata</taxon>
        <taxon>Formicoidea</taxon>
        <taxon>Formicidae</taxon>
        <taxon>Ponerinae</taxon>
        <taxon>Ponerini</taxon>
        <taxon>Harpegnathos</taxon>
    </lineage>
</organism>